<dbReference type="InterPro" id="IPR050959">
    <property type="entry name" value="MarA-like"/>
</dbReference>
<evidence type="ECO:0000313" key="6">
    <source>
        <dbReference type="Proteomes" id="UP000306509"/>
    </source>
</evidence>
<protein>
    <submittedName>
        <fullName evidence="5">Regulatory protein SoxS</fullName>
    </submittedName>
</protein>
<name>A0A4U8Q8A5_9FIRM</name>
<dbReference type="Pfam" id="PF12833">
    <property type="entry name" value="HTH_18"/>
    <property type="match status" value="1"/>
</dbReference>
<organism evidence="5 6">
    <name type="scientific">Robinsoniella peoriensis</name>
    <dbReference type="NCBI Taxonomy" id="180332"/>
    <lineage>
        <taxon>Bacteria</taxon>
        <taxon>Bacillati</taxon>
        <taxon>Bacillota</taxon>
        <taxon>Clostridia</taxon>
        <taxon>Lachnospirales</taxon>
        <taxon>Lachnospiraceae</taxon>
        <taxon>Robinsoniella</taxon>
    </lineage>
</organism>
<dbReference type="SMART" id="SM00342">
    <property type="entry name" value="HTH_ARAC"/>
    <property type="match status" value="1"/>
</dbReference>
<keyword evidence="6" id="KW-1185">Reference proteome</keyword>
<dbReference type="OrthoDB" id="9801721at2"/>
<dbReference type="PRINTS" id="PR00032">
    <property type="entry name" value="HTHARAC"/>
</dbReference>
<reference evidence="5 6" key="1">
    <citation type="journal article" date="2019" name="Anaerobe">
        <title>Detection of Robinsoniella peoriensis in multiple bone samples of a trauma patient.</title>
        <authorList>
            <person name="Schrottner P."/>
            <person name="Hartwich K."/>
            <person name="Bunk B."/>
            <person name="Schober I."/>
            <person name="Helbig S."/>
            <person name="Rudolph W.W."/>
            <person name="Gunzer F."/>
        </authorList>
    </citation>
    <scope>NUCLEOTIDE SEQUENCE [LARGE SCALE GENOMIC DNA]</scope>
    <source>
        <strain evidence="5 6">DSM 106044</strain>
    </source>
</reference>
<keyword evidence="1" id="KW-0805">Transcription regulation</keyword>
<comment type="caution">
    <text evidence="5">The sequence shown here is derived from an EMBL/GenBank/DDBJ whole genome shotgun (WGS) entry which is preliminary data.</text>
</comment>
<dbReference type="RefSeq" id="WP_044289678.1">
    <property type="nucleotide sequence ID" value="NZ_CABMJZ010000021.1"/>
</dbReference>
<keyword evidence="2" id="KW-0238">DNA-binding</keyword>
<evidence type="ECO:0000259" key="4">
    <source>
        <dbReference type="PROSITE" id="PS01124"/>
    </source>
</evidence>
<dbReference type="PROSITE" id="PS01124">
    <property type="entry name" value="HTH_ARAC_FAMILY_2"/>
    <property type="match status" value="1"/>
</dbReference>
<dbReference type="InterPro" id="IPR018060">
    <property type="entry name" value="HTH_AraC"/>
</dbReference>
<evidence type="ECO:0000256" key="2">
    <source>
        <dbReference type="ARBA" id="ARBA00023125"/>
    </source>
</evidence>
<dbReference type="EMBL" id="QGQD01000043">
    <property type="protein sequence ID" value="TLD01180.1"/>
    <property type="molecule type" value="Genomic_DNA"/>
</dbReference>
<dbReference type="Proteomes" id="UP000306509">
    <property type="component" value="Unassembled WGS sequence"/>
</dbReference>
<dbReference type="SUPFAM" id="SSF46689">
    <property type="entry name" value="Homeodomain-like"/>
    <property type="match status" value="2"/>
</dbReference>
<dbReference type="PROSITE" id="PS00041">
    <property type="entry name" value="HTH_ARAC_FAMILY_1"/>
    <property type="match status" value="1"/>
</dbReference>
<dbReference type="PANTHER" id="PTHR47504">
    <property type="entry name" value="RIGHT ORIGIN-BINDING PROTEIN"/>
    <property type="match status" value="1"/>
</dbReference>
<sequence length="123" mass="13949">MSVKTVKSMIAWVEENIKGNPTLEGMSCHVGYSAFYCSAKFHEYTGISFKKYIATRKLCLAAEEIAATDQRFLDIAVEYGYSSQEAFTRAFVKQFGRTPGQYRRYGMREGNIAEVREKGSKIC</sequence>
<gene>
    <name evidence="5" type="primary">soxS_4</name>
    <name evidence="5" type="ORF">DSM106044_01972</name>
</gene>
<dbReference type="PANTHER" id="PTHR47504:SF6">
    <property type="entry name" value="ARAC-FAMILY TRANSCRIPTIONAL REGULATOR"/>
    <property type="match status" value="1"/>
</dbReference>
<dbReference type="AlphaFoldDB" id="A0A4U8Q8A5"/>
<dbReference type="STRING" id="180332.GCA_000797495_04907"/>
<evidence type="ECO:0000256" key="3">
    <source>
        <dbReference type="ARBA" id="ARBA00023163"/>
    </source>
</evidence>
<dbReference type="Gene3D" id="1.10.10.60">
    <property type="entry name" value="Homeodomain-like"/>
    <property type="match status" value="2"/>
</dbReference>
<evidence type="ECO:0000256" key="1">
    <source>
        <dbReference type="ARBA" id="ARBA00023015"/>
    </source>
</evidence>
<dbReference type="InterPro" id="IPR020449">
    <property type="entry name" value="Tscrpt_reg_AraC-type_HTH"/>
</dbReference>
<dbReference type="GO" id="GO:0043565">
    <property type="term" value="F:sequence-specific DNA binding"/>
    <property type="evidence" value="ECO:0007669"/>
    <property type="project" value="InterPro"/>
</dbReference>
<feature type="domain" description="HTH araC/xylS-type" evidence="4">
    <location>
        <begin position="7"/>
        <end position="105"/>
    </location>
</feature>
<dbReference type="InterPro" id="IPR018062">
    <property type="entry name" value="HTH_AraC-typ_CS"/>
</dbReference>
<evidence type="ECO:0000313" key="5">
    <source>
        <dbReference type="EMBL" id="TLD01180.1"/>
    </source>
</evidence>
<proteinExistence type="predicted"/>
<dbReference type="InterPro" id="IPR009057">
    <property type="entry name" value="Homeodomain-like_sf"/>
</dbReference>
<dbReference type="GO" id="GO:0003700">
    <property type="term" value="F:DNA-binding transcription factor activity"/>
    <property type="evidence" value="ECO:0007669"/>
    <property type="project" value="InterPro"/>
</dbReference>
<accession>A0A4U8Q8A5</accession>
<keyword evidence="3" id="KW-0804">Transcription</keyword>